<gene>
    <name evidence="1" type="ORF">PBAH0796_LOCUS28722</name>
</gene>
<dbReference type="AlphaFoldDB" id="A0A7S0B7J4"/>
<organism evidence="1">
    <name type="scientific">Pyrodinium bahamense</name>
    <dbReference type="NCBI Taxonomy" id="73915"/>
    <lineage>
        <taxon>Eukaryota</taxon>
        <taxon>Sar</taxon>
        <taxon>Alveolata</taxon>
        <taxon>Dinophyceae</taxon>
        <taxon>Gonyaulacales</taxon>
        <taxon>Pyrocystaceae</taxon>
        <taxon>Pyrodinium</taxon>
    </lineage>
</organism>
<name>A0A7S0B7J4_9DINO</name>
<reference evidence="1" key="1">
    <citation type="submission" date="2021-01" db="EMBL/GenBank/DDBJ databases">
        <authorList>
            <person name="Corre E."/>
            <person name="Pelletier E."/>
            <person name="Niang G."/>
            <person name="Scheremetjew M."/>
            <person name="Finn R."/>
            <person name="Kale V."/>
            <person name="Holt S."/>
            <person name="Cochrane G."/>
            <person name="Meng A."/>
            <person name="Brown T."/>
            <person name="Cohen L."/>
        </authorList>
    </citation>
    <scope>NUCLEOTIDE SEQUENCE</scope>
    <source>
        <strain evidence="1">Pbaha01</strain>
    </source>
</reference>
<dbReference type="PANTHER" id="PTHR37827">
    <property type="entry name" value="TUDOR DOMAIN-CONTAINING PROTEIN"/>
    <property type="match status" value="1"/>
</dbReference>
<sequence>MAPLPPLRRAAVATAVAAAATAAKGLAGSSCSTAARPACPLPNARWAAAAGPSSGVTQQAATVHGAADSKRWATCLWSVNDRLGVAQPAAVQPVLSVPMACLRTTIAPGWGALLDLERWTPWRPPLIVRAVQHRAATSLFRHARKTGDYLAINGHLGGTCGLCGTDQELTVHHLVPKLQWKRMRRKGRVKGKDDPPKAVLCRTCHSMVHRTYSHAELARSYGSLEKLLHADGLVSFIERRRGWSGSLSRSRSRSS</sequence>
<dbReference type="EMBL" id="HBEG01047169">
    <property type="protein sequence ID" value="CAD8385034.1"/>
    <property type="molecule type" value="Transcribed_RNA"/>
</dbReference>
<dbReference type="PANTHER" id="PTHR37827:SF1">
    <property type="entry name" value="HNH DOMAIN-CONTAINING PROTEIN"/>
    <property type="match status" value="1"/>
</dbReference>
<evidence type="ECO:0000313" key="1">
    <source>
        <dbReference type="EMBL" id="CAD8385034.1"/>
    </source>
</evidence>
<evidence type="ECO:0008006" key="2">
    <source>
        <dbReference type="Google" id="ProtNLM"/>
    </source>
</evidence>
<accession>A0A7S0B7J4</accession>
<proteinExistence type="predicted"/>
<protein>
    <recommendedName>
        <fullName evidence="2">HNH domain-containing protein</fullName>
    </recommendedName>
</protein>